<gene>
    <name evidence="2" type="ordered locus">FRAAL2657</name>
</gene>
<dbReference type="Pfam" id="PF00112">
    <property type="entry name" value="Peptidase_C1"/>
    <property type="match status" value="1"/>
</dbReference>
<dbReference type="STRING" id="326424.FRAAL2657"/>
<name>Q0RME8_FRAAA</name>
<dbReference type="EMBL" id="CT573213">
    <property type="protein sequence ID" value="CAJ61303.1"/>
    <property type="molecule type" value="Genomic_DNA"/>
</dbReference>
<feature type="domain" description="Peptidase C1A papain C-terminal" evidence="1">
    <location>
        <begin position="150"/>
        <end position="228"/>
    </location>
</feature>
<dbReference type="InterPro" id="IPR000668">
    <property type="entry name" value="Peptidase_C1A_C"/>
</dbReference>
<dbReference type="GO" id="GO:0008234">
    <property type="term" value="F:cysteine-type peptidase activity"/>
    <property type="evidence" value="ECO:0007669"/>
    <property type="project" value="InterPro"/>
</dbReference>
<dbReference type="Proteomes" id="UP000000657">
    <property type="component" value="Chromosome"/>
</dbReference>
<organism evidence="2 3">
    <name type="scientific">Frankia alni (strain DSM 45986 / CECT 9034 / ACN14a)</name>
    <dbReference type="NCBI Taxonomy" id="326424"/>
    <lineage>
        <taxon>Bacteria</taxon>
        <taxon>Bacillati</taxon>
        <taxon>Actinomycetota</taxon>
        <taxon>Actinomycetes</taxon>
        <taxon>Frankiales</taxon>
        <taxon>Frankiaceae</taxon>
        <taxon>Frankia</taxon>
    </lineage>
</organism>
<evidence type="ECO:0000313" key="2">
    <source>
        <dbReference type="EMBL" id="CAJ61303.1"/>
    </source>
</evidence>
<proteinExistence type="predicted"/>
<reference evidence="2 3" key="1">
    <citation type="journal article" date="2007" name="Genome Res.">
        <title>Genome characteristics of facultatively symbiotic Frankia sp. strains reflect host range and host plant biogeography.</title>
        <authorList>
            <person name="Normand P."/>
            <person name="Lapierre P."/>
            <person name="Tisa L.S."/>
            <person name="Gogarten J.P."/>
            <person name="Alloisio N."/>
            <person name="Bagnarol E."/>
            <person name="Bassi C.A."/>
            <person name="Berry A.M."/>
            <person name="Bickhart D.M."/>
            <person name="Choisne N."/>
            <person name="Couloux A."/>
            <person name="Cournoyer B."/>
            <person name="Cruveiller S."/>
            <person name="Daubin V."/>
            <person name="Demange N."/>
            <person name="Francino M.P."/>
            <person name="Goltsman E."/>
            <person name="Huang Y."/>
            <person name="Kopp O.R."/>
            <person name="Labarre L."/>
            <person name="Lapidus A."/>
            <person name="Lavire C."/>
            <person name="Marechal J."/>
            <person name="Martinez M."/>
            <person name="Mastronunzio J.E."/>
            <person name="Mullin B.C."/>
            <person name="Niemann J."/>
            <person name="Pujic P."/>
            <person name="Rawnsley T."/>
            <person name="Rouy Z."/>
            <person name="Schenowitz C."/>
            <person name="Sellstedt A."/>
            <person name="Tavares F."/>
            <person name="Tomkins J.P."/>
            <person name="Vallenet D."/>
            <person name="Valverde C."/>
            <person name="Wall L.G."/>
            <person name="Wang Y."/>
            <person name="Medigue C."/>
            <person name="Benson D.R."/>
        </authorList>
    </citation>
    <scope>NUCLEOTIDE SEQUENCE [LARGE SCALE GENOMIC DNA]</scope>
    <source>
        <strain evidence="3">DSM 45986 / CECT 9034 / ACN14a</strain>
    </source>
</reference>
<dbReference type="AlphaFoldDB" id="Q0RME8"/>
<dbReference type="OrthoDB" id="5289073at2"/>
<keyword evidence="3" id="KW-1185">Reference proteome</keyword>
<evidence type="ECO:0000259" key="1">
    <source>
        <dbReference type="Pfam" id="PF00112"/>
    </source>
</evidence>
<dbReference type="KEGG" id="fal:FRAAL2657"/>
<dbReference type="HOGENOM" id="CLU_1132623_0_0_11"/>
<dbReference type="Gene3D" id="3.90.70.10">
    <property type="entry name" value="Cysteine proteinases"/>
    <property type="match status" value="1"/>
</dbReference>
<dbReference type="GO" id="GO:0006508">
    <property type="term" value="P:proteolysis"/>
    <property type="evidence" value="ECO:0007669"/>
    <property type="project" value="InterPro"/>
</dbReference>
<protein>
    <recommendedName>
        <fullName evidence="1">Peptidase C1A papain C-terminal domain-containing protein</fullName>
    </recommendedName>
</protein>
<sequence length="250" mass="26907">MVGDIKILDWTGSRYPLGRHFHLDPRSLAYSHQVLPESALHSVEWTRRVPIFDQGQLGSCVGNAVAGIVGTDAAGYTGRTTVTLTADKYGILRAGSRQVDEKLAVDFYHLATWLDDVNGHCPPTDTGSTGLGGAKALQAAGLMRRYTHAFDTQALRSALQSGPVAAGTLWLNSMFEPDRNGLIPVDRSSGLAGGHEYDIIAWDAPHDRYRLANSWGASWGQGGYAYLAGTDMAWLLAQQGDIVVPRLAGT</sequence>
<dbReference type="eggNOG" id="ENOG5033VMF">
    <property type="taxonomic scope" value="Bacteria"/>
</dbReference>
<dbReference type="SUPFAM" id="SSF54001">
    <property type="entry name" value="Cysteine proteinases"/>
    <property type="match status" value="1"/>
</dbReference>
<dbReference type="InterPro" id="IPR038765">
    <property type="entry name" value="Papain-like_cys_pep_sf"/>
</dbReference>
<dbReference type="RefSeq" id="WP_011603810.1">
    <property type="nucleotide sequence ID" value="NC_008278.1"/>
</dbReference>
<evidence type="ECO:0000313" key="3">
    <source>
        <dbReference type="Proteomes" id="UP000000657"/>
    </source>
</evidence>
<accession>Q0RME8</accession>